<evidence type="ECO:0000313" key="1">
    <source>
        <dbReference type="EMBL" id="MEQ2440388.1"/>
    </source>
</evidence>
<proteinExistence type="predicted"/>
<gene>
    <name evidence="1" type="ORF">WMO26_06050</name>
</gene>
<sequence>MISQKDRALLRELAKQQMEYANLPVMAERKQRWYDFNDNKRSVTPMVTFEPWTFYDDIRPALACETEEGRRIEEEVRKQIVVHELIGDDRVVPDFFLIENHAEFVPFGLPFNRQESEESVGYHVIPVIEDLEDDFHKFKKSTWTFGTKEADAWKAQVEDVFGDILPVQVQTPPPYAVLTQWLLRYMSMETMMFSIYDYPELVHEMMDRLSNDYLEFLMDLEKNGMLTVNNHNLWLGQGTWAFTHELSAEPGKVTLKDTWGFMDSQETVAISPDMFAEFFFPYYRRIGEKFGRLNYGCCEPVDPVWENCVSKLENLCKVSVSPWADEEKMGEFLRGGRVVYHRKPSPNFIGADDVFDEEGFKAHILKTIRAAKGCRLEFSFRDIYTLKGDLGRPRRAMEIIRSLLEKHWEE</sequence>
<dbReference type="InterPro" id="IPR038071">
    <property type="entry name" value="UROD/MetE-like_sf"/>
</dbReference>
<accession>A0ABV1DZA5</accession>
<keyword evidence="2" id="KW-1185">Reference proteome</keyword>
<name>A0ABV1DZA5_9FIRM</name>
<comment type="caution">
    <text evidence="1">The sequence shown here is derived from an EMBL/GenBank/DDBJ whole genome shotgun (WGS) entry which is preliminary data.</text>
</comment>
<dbReference type="Gene3D" id="3.20.20.210">
    <property type="match status" value="1"/>
</dbReference>
<dbReference type="EMBL" id="JBBMFD010000007">
    <property type="protein sequence ID" value="MEQ2440388.1"/>
    <property type="molecule type" value="Genomic_DNA"/>
</dbReference>
<dbReference type="SUPFAM" id="SSF51726">
    <property type="entry name" value="UROD/MetE-like"/>
    <property type="match status" value="1"/>
</dbReference>
<protein>
    <recommendedName>
        <fullName evidence="3">Uroporphyrinogen decarboxylase (URO-D) domain-containing protein</fullName>
    </recommendedName>
</protein>
<evidence type="ECO:0000313" key="2">
    <source>
        <dbReference type="Proteomes" id="UP001489509"/>
    </source>
</evidence>
<evidence type="ECO:0008006" key="3">
    <source>
        <dbReference type="Google" id="ProtNLM"/>
    </source>
</evidence>
<organism evidence="1 2">
    <name type="scientific">Solibaculum intestinale</name>
    <dbReference type="NCBI Taxonomy" id="3133165"/>
    <lineage>
        <taxon>Bacteria</taxon>
        <taxon>Bacillati</taxon>
        <taxon>Bacillota</taxon>
        <taxon>Clostridia</taxon>
        <taxon>Eubacteriales</taxon>
        <taxon>Oscillospiraceae</taxon>
        <taxon>Solibaculum</taxon>
    </lineage>
</organism>
<dbReference type="Proteomes" id="UP001489509">
    <property type="component" value="Unassembled WGS sequence"/>
</dbReference>
<dbReference type="RefSeq" id="WP_349218919.1">
    <property type="nucleotide sequence ID" value="NZ_JBBMFD010000007.1"/>
</dbReference>
<reference evidence="1 2" key="1">
    <citation type="submission" date="2024-03" db="EMBL/GenBank/DDBJ databases">
        <title>Human intestinal bacterial collection.</title>
        <authorList>
            <person name="Pauvert C."/>
            <person name="Hitch T.C.A."/>
            <person name="Clavel T."/>
        </authorList>
    </citation>
    <scope>NUCLEOTIDE SEQUENCE [LARGE SCALE GENOMIC DNA]</scope>
    <source>
        <strain evidence="1 2">CLA-JM-H44</strain>
    </source>
</reference>